<dbReference type="RefSeq" id="WP_309202063.1">
    <property type="nucleotide sequence ID" value="NZ_CP133548.1"/>
</dbReference>
<sequence>MDVELTPKDLDYIWQVVHHAVDSLGGYHQLFASPLEVSESSDRVVFNWPVWMRAIKAYMTSQYGEKAAEKLLLPILSEVYNPQKYQEYLDRKDALEPKVVNTYPRRVIPFNKFK</sequence>
<gene>
    <name evidence="1" type="ORF">Q9312_17055</name>
</gene>
<reference evidence="1 2" key="1">
    <citation type="submission" date="2023-08" db="EMBL/GenBank/DDBJ databases">
        <title>Pleionea litopenaei sp. nov., isolated from stomach of juvenile Litopenaeus vannamei.</title>
        <authorList>
            <person name="Rho A.M."/>
            <person name="Hwang C.Y."/>
        </authorList>
    </citation>
    <scope>NUCLEOTIDE SEQUENCE [LARGE SCALE GENOMIC DNA]</scope>
    <source>
        <strain evidence="1 2">HL-JVS1</strain>
    </source>
</reference>
<accession>A0AA51RSU0</accession>
<protein>
    <submittedName>
        <fullName evidence="1">Uncharacterized protein</fullName>
    </submittedName>
</protein>
<evidence type="ECO:0000313" key="2">
    <source>
        <dbReference type="Proteomes" id="UP001239782"/>
    </source>
</evidence>
<dbReference type="KEGG" id="plei:Q9312_17055"/>
<keyword evidence="2" id="KW-1185">Reference proteome</keyword>
<dbReference type="Proteomes" id="UP001239782">
    <property type="component" value="Chromosome"/>
</dbReference>
<proteinExistence type="predicted"/>
<dbReference type="AlphaFoldDB" id="A0AA51RSU0"/>
<evidence type="ECO:0000313" key="1">
    <source>
        <dbReference type="EMBL" id="WMS86927.1"/>
    </source>
</evidence>
<dbReference type="EMBL" id="CP133548">
    <property type="protein sequence ID" value="WMS86927.1"/>
    <property type="molecule type" value="Genomic_DNA"/>
</dbReference>
<name>A0AA51RSU0_9GAMM</name>
<organism evidence="1 2">
    <name type="scientific">Pleionea litopenaei</name>
    <dbReference type="NCBI Taxonomy" id="3070815"/>
    <lineage>
        <taxon>Bacteria</taxon>
        <taxon>Pseudomonadati</taxon>
        <taxon>Pseudomonadota</taxon>
        <taxon>Gammaproteobacteria</taxon>
        <taxon>Oceanospirillales</taxon>
        <taxon>Pleioneaceae</taxon>
        <taxon>Pleionea</taxon>
    </lineage>
</organism>